<dbReference type="VEuPathDB" id="CryptoDB:Cvel_16021"/>
<dbReference type="PANTHER" id="PTHR34496:SF9">
    <property type="entry name" value="[SKP1-PROTEIN]-HYDROXYPROLINE N-ACETYLGLUCOSAMINYLTRANSFERASE"/>
    <property type="match status" value="1"/>
</dbReference>
<evidence type="ECO:0000256" key="1">
    <source>
        <dbReference type="SAM" id="MobiDB-lite"/>
    </source>
</evidence>
<dbReference type="PhylomeDB" id="A0A0G4FAG0"/>
<dbReference type="Pfam" id="PF11397">
    <property type="entry name" value="GlcNAc"/>
    <property type="match status" value="1"/>
</dbReference>
<accession>A0A0G4FAG0</accession>
<organism evidence="2">
    <name type="scientific">Chromera velia CCMP2878</name>
    <dbReference type="NCBI Taxonomy" id="1169474"/>
    <lineage>
        <taxon>Eukaryota</taxon>
        <taxon>Sar</taxon>
        <taxon>Alveolata</taxon>
        <taxon>Colpodellida</taxon>
        <taxon>Chromeraceae</taxon>
        <taxon>Chromera</taxon>
    </lineage>
</organism>
<feature type="compositionally biased region" description="Basic and acidic residues" evidence="1">
    <location>
        <begin position="299"/>
        <end position="314"/>
    </location>
</feature>
<dbReference type="PANTHER" id="PTHR34496">
    <property type="entry name" value="GLCNAC TRANSFERASE-RELATED"/>
    <property type="match status" value="1"/>
</dbReference>
<reference evidence="2" key="1">
    <citation type="submission" date="2014-11" db="EMBL/GenBank/DDBJ databases">
        <authorList>
            <person name="Otto D Thomas"/>
            <person name="Naeem Raeece"/>
        </authorList>
    </citation>
    <scope>NUCLEOTIDE SEQUENCE</scope>
</reference>
<protein>
    <submittedName>
        <fullName evidence="2">Uncharacterized protein</fullName>
    </submittedName>
</protein>
<dbReference type="SUPFAM" id="SSF53448">
    <property type="entry name" value="Nucleotide-diphospho-sugar transferases"/>
    <property type="match status" value="1"/>
</dbReference>
<dbReference type="InterPro" id="IPR029044">
    <property type="entry name" value="Nucleotide-diphossugar_trans"/>
</dbReference>
<proteinExistence type="predicted"/>
<sequence>MEIASGDGDGSDRVSGDSVFVSVAAYKDPQLMDTLKSLLHHAANPLSLSIGVALQDNFEEAIDLRSLHPFFCLPGKAQAGQEENFVPTRHPLQFGEEAFESLSFFADRLRVICVPADQAKGPCWARSLCQSLLGSEEFFLQIDSHMRFAPGWDHILLEDLRTCLKDTPRAVLTAYPPGYSEQDSFDSVPAERRPVLLCGWKFDAKGMLRTKGRLLKSPLEVPILSLFWAAGLSLSPSSFVREVPYDPSLEFVFFGEEPSMLCRMASWGWRCFCPSQSVVFHLWERGGRPSVPGSGQGEETEKKEKRERGEERIRQLIGLKKRNDTPGPPQQTVSVPRGPWSVPSADLDTGDGQGGSGHSEVPLLGPEATPRSLWAERGIDIDRTEVLPLAARGGFSHERSFAETEHKENVAEVLHLLAQKGLFGPG</sequence>
<evidence type="ECO:0000313" key="2">
    <source>
        <dbReference type="EMBL" id="CEM09885.1"/>
    </source>
</evidence>
<name>A0A0G4FAG0_9ALVE</name>
<feature type="region of interest" description="Disordered" evidence="1">
    <location>
        <begin position="289"/>
        <end position="367"/>
    </location>
</feature>
<dbReference type="InterPro" id="IPR021067">
    <property type="entry name" value="Glycosyltransferase"/>
</dbReference>
<gene>
    <name evidence="2" type="ORF">Cvel_16021</name>
</gene>
<dbReference type="EMBL" id="CDMZ01000239">
    <property type="protein sequence ID" value="CEM09885.1"/>
    <property type="molecule type" value="Genomic_DNA"/>
</dbReference>
<dbReference type="AlphaFoldDB" id="A0A0G4FAG0"/>